<dbReference type="InterPro" id="IPR001959">
    <property type="entry name" value="Transposase"/>
</dbReference>
<comment type="caution">
    <text evidence="2">The sequence shown here is derived from an EMBL/GenBank/DDBJ whole genome shotgun (WGS) entry which is preliminary data.</text>
</comment>
<feature type="non-terminal residue" evidence="2">
    <location>
        <position position="73"/>
    </location>
</feature>
<evidence type="ECO:0000313" key="2">
    <source>
        <dbReference type="EMBL" id="EQD72245.1"/>
    </source>
</evidence>
<reference evidence="2" key="1">
    <citation type="submission" date="2013-08" db="EMBL/GenBank/DDBJ databases">
        <authorList>
            <person name="Mendez C."/>
            <person name="Richter M."/>
            <person name="Ferrer M."/>
            <person name="Sanchez J."/>
        </authorList>
    </citation>
    <scope>NUCLEOTIDE SEQUENCE</scope>
</reference>
<proteinExistence type="predicted"/>
<protein>
    <submittedName>
        <fullName evidence="2">Transposase, IS605 OrfB family</fullName>
    </submittedName>
</protein>
<accession>T1CSE8</accession>
<name>T1CSE8_9ZZZZ</name>
<dbReference type="EMBL" id="AUZY01002420">
    <property type="protein sequence ID" value="EQD72245.1"/>
    <property type="molecule type" value="Genomic_DNA"/>
</dbReference>
<reference evidence="2" key="2">
    <citation type="journal article" date="2014" name="ISME J.">
        <title>Microbial stratification in low pH oxic and suboxic macroscopic growths along an acid mine drainage.</title>
        <authorList>
            <person name="Mendez-Garcia C."/>
            <person name="Mesa V."/>
            <person name="Sprenger R.R."/>
            <person name="Richter M."/>
            <person name="Diez M.S."/>
            <person name="Solano J."/>
            <person name="Bargiela R."/>
            <person name="Golyshina O.V."/>
            <person name="Manteca A."/>
            <person name="Ramos J.L."/>
            <person name="Gallego J.R."/>
            <person name="Llorente I."/>
            <person name="Martins Dos Santos V.A."/>
            <person name="Jensen O.N."/>
            <person name="Pelaez A.I."/>
            <person name="Sanchez J."/>
            <person name="Ferrer M."/>
        </authorList>
    </citation>
    <scope>NUCLEOTIDE SEQUENCE</scope>
</reference>
<gene>
    <name evidence="2" type="ORF">B1B_03894</name>
</gene>
<dbReference type="AlphaFoldDB" id="T1CSE8"/>
<dbReference type="Pfam" id="PF01385">
    <property type="entry name" value="OrfB_IS605"/>
    <property type="match status" value="1"/>
</dbReference>
<evidence type="ECO:0000259" key="1">
    <source>
        <dbReference type="Pfam" id="PF01385"/>
    </source>
</evidence>
<sequence>MAQAQRKLALQEKGSSERARIKKVVAKIHERIAFKRSDFAHQEARKIVNAYGRIFVEDITVNEMNSHRCLNRS</sequence>
<feature type="domain" description="Probable transposase IS891/IS1136/IS1341" evidence="1">
    <location>
        <begin position="2"/>
        <end position="65"/>
    </location>
</feature>
<organism evidence="2">
    <name type="scientific">mine drainage metagenome</name>
    <dbReference type="NCBI Taxonomy" id="410659"/>
    <lineage>
        <taxon>unclassified sequences</taxon>
        <taxon>metagenomes</taxon>
        <taxon>ecological metagenomes</taxon>
    </lineage>
</organism>